<dbReference type="InterPro" id="IPR011333">
    <property type="entry name" value="SKP1/BTB/POZ_sf"/>
</dbReference>
<dbReference type="Proteomes" id="UP001224775">
    <property type="component" value="Unassembled WGS sequence"/>
</dbReference>
<evidence type="ECO:0000313" key="4">
    <source>
        <dbReference type="Proteomes" id="UP001224775"/>
    </source>
</evidence>
<dbReference type="InterPro" id="IPR056423">
    <property type="entry name" value="BACK_BPM_SPOP"/>
</dbReference>
<organism evidence="3 4">
    <name type="scientific">Skeletonema marinoi</name>
    <dbReference type="NCBI Taxonomy" id="267567"/>
    <lineage>
        <taxon>Eukaryota</taxon>
        <taxon>Sar</taxon>
        <taxon>Stramenopiles</taxon>
        <taxon>Ochrophyta</taxon>
        <taxon>Bacillariophyta</taxon>
        <taxon>Coscinodiscophyceae</taxon>
        <taxon>Thalassiosirophycidae</taxon>
        <taxon>Thalassiosirales</taxon>
        <taxon>Skeletonemataceae</taxon>
        <taxon>Skeletonema</taxon>
        <taxon>Skeletonema marinoi-dohrnii complex</taxon>
    </lineage>
</organism>
<dbReference type="SUPFAM" id="SSF54695">
    <property type="entry name" value="POZ domain"/>
    <property type="match status" value="1"/>
</dbReference>
<reference evidence="3" key="1">
    <citation type="submission" date="2023-06" db="EMBL/GenBank/DDBJ databases">
        <title>Survivors Of The Sea: Transcriptome response of Skeletonema marinoi to long-term dormancy.</title>
        <authorList>
            <person name="Pinder M.I.M."/>
            <person name="Kourtchenko O."/>
            <person name="Robertson E.K."/>
            <person name="Larsson T."/>
            <person name="Maumus F."/>
            <person name="Osuna-Cruz C.M."/>
            <person name="Vancaester E."/>
            <person name="Stenow R."/>
            <person name="Vandepoele K."/>
            <person name="Ploug H."/>
            <person name="Bruchert V."/>
            <person name="Godhe A."/>
            <person name="Topel M."/>
        </authorList>
    </citation>
    <scope>NUCLEOTIDE SEQUENCE</scope>
    <source>
        <strain evidence="3">R05AC</strain>
    </source>
</reference>
<dbReference type="AlphaFoldDB" id="A0AAD9D916"/>
<dbReference type="CDD" id="cd14733">
    <property type="entry name" value="BACK"/>
    <property type="match status" value="1"/>
</dbReference>
<evidence type="ECO:0000313" key="3">
    <source>
        <dbReference type="EMBL" id="KAK1737310.1"/>
    </source>
</evidence>
<evidence type="ECO:0000259" key="2">
    <source>
        <dbReference type="PROSITE" id="PS50097"/>
    </source>
</evidence>
<comment type="caution">
    <text evidence="3">The sequence shown here is derived from an EMBL/GenBank/DDBJ whole genome shotgun (WGS) entry which is preliminary data.</text>
</comment>
<dbReference type="PANTHER" id="PTHR46672:SF8">
    <property type="entry name" value="BTB DOMAIN-CONTAINING PROTEIN"/>
    <property type="match status" value="1"/>
</dbReference>
<feature type="domain" description="BTB" evidence="2">
    <location>
        <begin position="208"/>
        <end position="276"/>
    </location>
</feature>
<dbReference type="Pfam" id="PF00651">
    <property type="entry name" value="BTB"/>
    <property type="match status" value="1"/>
</dbReference>
<dbReference type="Gene3D" id="1.25.40.420">
    <property type="match status" value="1"/>
</dbReference>
<dbReference type="Gene3D" id="3.30.710.10">
    <property type="entry name" value="Potassium Channel Kv1.1, Chain A"/>
    <property type="match status" value="1"/>
</dbReference>
<accession>A0AAD9D916</accession>
<sequence>MHPETAKHRDIVDAITSSSPERLKSLIDQGHDVNTPLFTDSIYSFNANSEDEPLKEEVVALDTSIADPVAYPLHLAIVSLYQSAVKAVGNYYSTDQAYETIRVLLRNGADWKLGCTGLSIINTCQYEWISFLEGAPRNQPIHLALFLKKYEYGKSNRYMDSAITLIESARKKEIEKIAKAKPTSLKTTAVLESVANTYKSMLFSEDFSDVTFQCSDGVSIPAHKIILAASSPYFKTAFHGDWTENNSEGVWRTSHSSSLIKSVLILMYTGSVEECQKLLMENENDPLGLLDLACEYDIKPLVLVSVDNCIKNLKLDNVRMMLQTANVHSCEELKKACFEYIKANAIKALMSADMIGLATEDPDLWAELGTFLNGKRPRADG</sequence>
<gene>
    <name evidence="3" type="ORF">QTG54_012177</name>
</gene>
<evidence type="ECO:0000256" key="1">
    <source>
        <dbReference type="ARBA" id="ARBA00010846"/>
    </source>
</evidence>
<dbReference type="EMBL" id="JATAAI010000026">
    <property type="protein sequence ID" value="KAK1737310.1"/>
    <property type="molecule type" value="Genomic_DNA"/>
</dbReference>
<dbReference type="InterPro" id="IPR044714">
    <property type="entry name" value="AtSIBP1-like"/>
</dbReference>
<name>A0AAD9D916_9STRA</name>
<comment type="similarity">
    <text evidence="1">Belongs to the Tdpoz family.</text>
</comment>
<protein>
    <submittedName>
        <fullName evidence="3">BTB/POZ domain-containing protein</fullName>
    </submittedName>
</protein>
<proteinExistence type="inferred from homology"/>
<dbReference type="PROSITE" id="PS50097">
    <property type="entry name" value="BTB"/>
    <property type="match status" value="1"/>
</dbReference>
<dbReference type="InterPro" id="IPR000210">
    <property type="entry name" value="BTB/POZ_dom"/>
</dbReference>
<dbReference type="Pfam" id="PF24570">
    <property type="entry name" value="BACK_BPM_SPOP"/>
    <property type="match status" value="1"/>
</dbReference>
<dbReference type="PANTHER" id="PTHR46672">
    <property type="entry name" value="OS08G0495500 PROTEIN-RELATED"/>
    <property type="match status" value="1"/>
</dbReference>
<dbReference type="CDD" id="cd18186">
    <property type="entry name" value="BTB_POZ_ZBTB_KLHL-like"/>
    <property type="match status" value="1"/>
</dbReference>
<dbReference type="SMART" id="SM00225">
    <property type="entry name" value="BTB"/>
    <property type="match status" value="1"/>
</dbReference>
<keyword evidence="4" id="KW-1185">Reference proteome</keyword>